<dbReference type="PANTHER" id="PTHR32179">
    <property type="entry name" value="NICOTINATE-NUCLEOTIDE PYROPHOSPHORYLASE [CARBOXYLATING]"/>
    <property type="match status" value="1"/>
</dbReference>
<dbReference type="GO" id="GO:0005737">
    <property type="term" value="C:cytoplasm"/>
    <property type="evidence" value="ECO:0007669"/>
    <property type="project" value="TreeGrafter"/>
</dbReference>
<organism evidence="16 17">
    <name type="scientific">Candidatus Nitrospira neomarina</name>
    <dbReference type="NCBI Taxonomy" id="3020899"/>
    <lineage>
        <taxon>Bacteria</taxon>
        <taxon>Pseudomonadati</taxon>
        <taxon>Nitrospirota</taxon>
        <taxon>Nitrospiria</taxon>
        <taxon>Nitrospirales</taxon>
        <taxon>Nitrospiraceae</taxon>
        <taxon>Nitrospira</taxon>
    </lineage>
</organism>
<feature type="binding site" evidence="13">
    <location>
        <position position="228"/>
    </location>
    <ligand>
        <name>substrate</name>
    </ligand>
</feature>
<dbReference type="InterPro" id="IPR036068">
    <property type="entry name" value="Nicotinate_pribotase-like_C"/>
</dbReference>
<evidence type="ECO:0000313" key="17">
    <source>
        <dbReference type="Proteomes" id="UP001302494"/>
    </source>
</evidence>
<accession>A0AA96GM66</accession>
<feature type="binding site" evidence="13">
    <location>
        <position position="207"/>
    </location>
    <ligand>
        <name>substrate</name>
    </ligand>
</feature>
<dbReference type="SUPFAM" id="SSF51690">
    <property type="entry name" value="Nicotinate/Quinolinate PRTase C-terminal domain-like"/>
    <property type="match status" value="1"/>
</dbReference>
<dbReference type="Pfam" id="PF01729">
    <property type="entry name" value="QRPTase_C"/>
    <property type="match status" value="1"/>
</dbReference>
<comment type="catalytic activity">
    <reaction evidence="10">
        <text>nicotinate beta-D-ribonucleotide + CO2 + diphosphate = quinolinate + 5-phospho-alpha-D-ribose 1-diphosphate + 2 H(+)</text>
        <dbReference type="Rhea" id="RHEA:12733"/>
        <dbReference type="ChEBI" id="CHEBI:15378"/>
        <dbReference type="ChEBI" id="CHEBI:16526"/>
        <dbReference type="ChEBI" id="CHEBI:29959"/>
        <dbReference type="ChEBI" id="CHEBI:33019"/>
        <dbReference type="ChEBI" id="CHEBI:57502"/>
        <dbReference type="ChEBI" id="CHEBI:58017"/>
        <dbReference type="EC" id="2.4.2.19"/>
    </reaction>
</comment>
<evidence type="ECO:0000256" key="13">
    <source>
        <dbReference type="PIRSR" id="PIRSR006250-1"/>
    </source>
</evidence>
<keyword evidence="8 12" id="KW-0808">Transferase</keyword>
<evidence type="ECO:0000256" key="8">
    <source>
        <dbReference type="ARBA" id="ARBA00022679"/>
    </source>
</evidence>
<feature type="domain" description="Quinolinate phosphoribosyl transferase N-terminal" evidence="15">
    <location>
        <begin position="31"/>
        <end position="116"/>
    </location>
</feature>
<evidence type="ECO:0000256" key="5">
    <source>
        <dbReference type="ARBA" id="ARBA00011944"/>
    </source>
</evidence>
<name>A0AA96GM66_9BACT</name>
<dbReference type="InterPro" id="IPR027277">
    <property type="entry name" value="NadC/ModD"/>
</dbReference>
<dbReference type="KEGG" id="nneo:PQG83_04380"/>
<keyword evidence="7 12" id="KW-0328">Glycosyltransferase</keyword>
<sequence length="302" mass="32956">MGASSLASPPPLFSIRRVISAALEEDLAYGDLTSTLLIPPTLLARADIIAKAHMIVAGVAVAREVFQSVDSTLELTTHAGDGNMVRPSTTILSIKGKAQSLLQGERIALNFLQRLSGISTLTHRFCEAVRDFPVALVDTRKTTPGLRALEKWAVRLGGGKNHRFSLHDGILIKDNHLMVMASQRMNITQTCLWARQHAPHGLQICVEVETIAQVRQALKGKADVLLLDNMTPNRVRQAIDIIQKQALVEVSGGMTLDNVRDMAEAGPDFISIGALTHSAPSMDLSMEIVPLRTKRRPQKRQS</sequence>
<protein>
    <recommendedName>
        <fullName evidence="11">Probable nicotinate-nucleotide pyrophosphorylase [carboxylating]</fullName>
        <ecNumber evidence="5">2.4.2.19</ecNumber>
    </recommendedName>
    <alternativeName>
        <fullName evidence="9">Quinolinate phosphoribosyltransferase [decarboxylating]</fullName>
    </alternativeName>
</protein>
<dbReference type="EC" id="2.4.2.19" evidence="5"/>
<evidence type="ECO:0000256" key="12">
    <source>
        <dbReference type="PIRNR" id="PIRNR006250"/>
    </source>
</evidence>
<dbReference type="PANTHER" id="PTHR32179:SF3">
    <property type="entry name" value="NICOTINATE-NUCLEOTIDE PYROPHOSPHORYLASE [CARBOXYLATING]"/>
    <property type="match status" value="1"/>
</dbReference>
<evidence type="ECO:0000256" key="7">
    <source>
        <dbReference type="ARBA" id="ARBA00022676"/>
    </source>
</evidence>
<evidence type="ECO:0000313" key="16">
    <source>
        <dbReference type="EMBL" id="WNM62995.1"/>
    </source>
</evidence>
<feature type="binding site" evidence="13">
    <location>
        <position position="106"/>
    </location>
    <ligand>
        <name>substrate</name>
    </ligand>
</feature>
<feature type="binding site" evidence="13">
    <location>
        <begin position="272"/>
        <end position="274"/>
    </location>
    <ligand>
        <name>substrate</name>
    </ligand>
</feature>
<dbReference type="SUPFAM" id="SSF54675">
    <property type="entry name" value="Nicotinate/Quinolinate PRTase N-terminal domain-like"/>
    <property type="match status" value="1"/>
</dbReference>
<evidence type="ECO:0000259" key="15">
    <source>
        <dbReference type="Pfam" id="PF02749"/>
    </source>
</evidence>
<dbReference type="Gene3D" id="3.90.1170.20">
    <property type="entry name" value="Quinolinate phosphoribosyl transferase, N-terminal domain"/>
    <property type="match status" value="1"/>
</dbReference>
<dbReference type="NCBIfam" id="TIGR00078">
    <property type="entry name" value="nadC"/>
    <property type="match status" value="1"/>
</dbReference>
<keyword evidence="17" id="KW-1185">Reference proteome</keyword>
<dbReference type="FunFam" id="3.90.1170.20:FF:000001">
    <property type="entry name" value="Nicotinate-nucleotide diphosphorylase (Carboxylating)"/>
    <property type="match status" value="1"/>
</dbReference>
<dbReference type="GO" id="GO:0004514">
    <property type="term" value="F:nicotinate-nucleotide diphosphorylase (carboxylating) activity"/>
    <property type="evidence" value="ECO:0007669"/>
    <property type="project" value="UniProtKB-EC"/>
</dbReference>
<feature type="binding site" evidence="13">
    <location>
        <begin position="139"/>
        <end position="141"/>
    </location>
    <ligand>
        <name>substrate</name>
    </ligand>
</feature>
<gene>
    <name evidence="16" type="primary">nadC</name>
    <name evidence="16" type="ORF">PQG83_04380</name>
</gene>
<evidence type="ECO:0000256" key="9">
    <source>
        <dbReference type="ARBA" id="ARBA00033102"/>
    </source>
</evidence>
<evidence type="ECO:0000256" key="3">
    <source>
        <dbReference type="ARBA" id="ARBA00009400"/>
    </source>
</evidence>
<evidence type="ECO:0000256" key="4">
    <source>
        <dbReference type="ARBA" id="ARBA00011218"/>
    </source>
</evidence>
<evidence type="ECO:0000256" key="1">
    <source>
        <dbReference type="ARBA" id="ARBA00003237"/>
    </source>
</evidence>
<dbReference type="InterPro" id="IPR002638">
    <property type="entry name" value="Quinolinate_PRibosylTrfase_C"/>
</dbReference>
<evidence type="ECO:0000256" key="10">
    <source>
        <dbReference type="ARBA" id="ARBA00047445"/>
    </source>
</evidence>
<evidence type="ECO:0000256" key="2">
    <source>
        <dbReference type="ARBA" id="ARBA00004893"/>
    </source>
</evidence>
<dbReference type="InterPro" id="IPR037128">
    <property type="entry name" value="Quinolinate_PRibosylTase_N_sf"/>
</dbReference>
<dbReference type="CDD" id="cd01572">
    <property type="entry name" value="QPRTase"/>
    <property type="match status" value="1"/>
</dbReference>
<feature type="binding site" evidence="13">
    <location>
        <position position="173"/>
    </location>
    <ligand>
        <name>substrate</name>
    </ligand>
</feature>
<reference evidence="16 17" key="1">
    <citation type="submission" date="2023-01" db="EMBL/GenBank/DDBJ databases">
        <title>Cultivation and genomic characterization of new, ubiquitous marine nitrite-oxidizing bacteria from the Nitrospirales.</title>
        <authorList>
            <person name="Mueller A.J."/>
            <person name="Daebeler A."/>
            <person name="Herbold C.W."/>
            <person name="Kirkegaard R.H."/>
            <person name="Daims H."/>
        </authorList>
    </citation>
    <scope>NUCLEOTIDE SEQUENCE [LARGE SCALE GENOMIC DNA]</scope>
    <source>
        <strain evidence="16 17">DK</strain>
    </source>
</reference>
<dbReference type="FunFam" id="3.20.20.70:FF:000030">
    <property type="entry name" value="Nicotinate-nucleotide pyrophosphorylase, carboxylating"/>
    <property type="match status" value="1"/>
</dbReference>
<dbReference type="GO" id="GO:0034213">
    <property type="term" value="P:quinolinate catabolic process"/>
    <property type="evidence" value="ECO:0007669"/>
    <property type="project" value="TreeGrafter"/>
</dbReference>
<comment type="similarity">
    <text evidence="3 12">Belongs to the NadC/ModD family.</text>
</comment>
<dbReference type="GO" id="GO:0009435">
    <property type="term" value="P:NAD+ biosynthetic process"/>
    <property type="evidence" value="ECO:0007669"/>
    <property type="project" value="InterPro"/>
</dbReference>
<dbReference type="Pfam" id="PF02749">
    <property type="entry name" value="QRPTase_N"/>
    <property type="match status" value="1"/>
</dbReference>
<feature type="binding site" evidence="13">
    <location>
        <begin position="251"/>
        <end position="253"/>
    </location>
    <ligand>
        <name>substrate</name>
    </ligand>
</feature>
<proteinExistence type="inferred from homology"/>
<dbReference type="AlphaFoldDB" id="A0AA96GM66"/>
<dbReference type="Proteomes" id="UP001302494">
    <property type="component" value="Chromosome"/>
</dbReference>
<dbReference type="InterPro" id="IPR004393">
    <property type="entry name" value="NadC"/>
</dbReference>
<keyword evidence="6" id="KW-0662">Pyridine nucleotide biosynthesis</keyword>
<dbReference type="RefSeq" id="WP_312747220.1">
    <property type="nucleotide sequence ID" value="NZ_CP116968.1"/>
</dbReference>
<dbReference type="EMBL" id="CP116968">
    <property type="protein sequence ID" value="WNM62995.1"/>
    <property type="molecule type" value="Genomic_DNA"/>
</dbReference>
<comment type="function">
    <text evidence="1">Involved in the catabolism of quinolinic acid (QA).</text>
</comment>
<comment type="subunit">
    <text evidence="4">Hexamer formed by 3 homodimers.</text>
</comment>
<dbReference type="InterPro" id="IPR013785">
    <property type="entry name" value="Aldolase_TIM"/>
</dbReference>
<evidence type="ECO:0000256" key="11">
    <source>
        <dbReference type="ARBA" id="ARBA00069173"/>
    </source>
</evidence>
<dbReference type="PIRSF" id="PIRSF006250">
    <property type="entry name" value="NadC_ModD"/>
    <property type="match status" value="1"/>
</dbReference>
<dbReference type="Gene3D" id="3.20.20.70">
    <property type="entry name" value="Aldolase class I"/>
    <property type="match status" value="1"/>
</dbReference>
<feature type="binding site" evidence="13">
    <location>
        <position position="163"/>
    </location>
    <ligand>
        <name>substrate</name>
    </ligand>
</feature>
<evidence type="ECO:0000259" key="14">
    <source>
        <dbReference type="Pfam" id="PF01729"/>
    </source>
</evidence>
<evidence type="ECO:0000256" key="6">
    <source>
        <dbReference type="ARBA" id="ARBA00022642"/>
    </source>
</evidence>
<dbReference type="InterPro" id="IPR022412">
    <property type="entry name" value="Quinolinate_PRibosylTrfase_N"/>
</dbReference>
<feature type="domain" description="Quinolinate phosphoribosyl transferase C-terminal" evidence="14">
    <location>
        <begin position="118"/>
        <end position="287"/>
    </location>
</feature>
<comment type="pathway">
    <text evidence="2">Cofactor biosynthesis; NAD(+) biosynthesis; nicotinate D-ribonucleotide from quinolinate: step 1/1.</text>
</comment>